<dbReference type="CDD" id="cd00180">
    <property type="entry name" value="PKc"/>
    <property type="match status" value="1"/>
</dbReference>
<feature type="compositionally biased region" description="Polar residues" evidence="10">
    <location>
        <begin position="750"/>
        <end position="770"/>
    </location>
</feature>
<comment type="catalytic activity">
    <reaction evidence="7">
        <text>L-threonyl-[protein] + ATP = O-phospho-L-threonyl-[protein] + ADP + H(+)</text>
        <dbReference type="Rhea" id="RHEA:46608"/>
        <dbReference type="Rhea" id="RHEA-COMP:11060"/>
        <dbReference type="Rhea" id="RHEA-COMP:11605"/>
        <dbReference type="ChEBI" id="CHEBI:15378"/>
        <dbReference type="ChEBI" id="CHEBI:30013"/>
        <dbReference type="ChEBI" id="CHEBI:30616"/>
        <dbReference type="ChEBI" id="CHEBI:61977"/>
        <dbReference type="ChEBI" id="CHEBI:456216"/>
        <dbReference type="EC" id="2.7.11.1"/>
    </reaction>
</comment>
<evidence type="ECO:0000256" key="4">
    <source>
        <dbReference type="ARBA" id="ARBA00022741"/>
    </source>
</evidence>
<feature type="domain" description="Protein kinase" evidence="11">
    <location>
        <begin position="1923"/>
        <end position="2194"/>
    </location>
</feature>
<evidence type="ECO:0000313" key="12">
    <source>
        <dbReference type="EMBL" id="PVD36747.1"/>
    </source>
</evidence>
<dbReference type="EC" id="2.7.11.1" evidence="1"/>
<dbReference type="GO" id="GO:0004674">
    <property type="term" value="F:protein serine/threonine kinase activity"/>
    <property type="evidence" value="ECO:0007669"/>
    <property type="project" value="UniProtKB-KW"/>
</dbReference>
<feature type="region of interest" description="Disordered" evidence="10">
    <location>
        <begin position="1213"/>
        <end position="1236"/>
    </location>
</feature>
<feature type="region of interest" description="Disordered" evidence="10">
    <location>
        <begin position="702"/>
        <end position="732"/>
    </location>
</feature>
<evidence type="ECO:0000256" key="6">
    <source>
        <dbReference type="ARBA" id="ARBA00022840"/>
    </source>
</evidence>
<feature type="compositionally biased region" description="Polar residues" evidence="10">
    <location>
        <begin position="824"/>
        <end position="835"/>
    </location>
</feature>
<protein>
    <recommendedName>
        <fullName evidence="1">non-specific serine/threonine protein kinase</fullName>
        <ecNumber evidence="1">2.7.11.1</ecNumber>
    </recommendedName>
</protein>
<feature type="region of interest" description="Disordered" evidence="10">
    <location>
        <begin position="865"/>
        <end position="936"/>
    </location>
</feature>
<evidence type="ECO:0000256" key="3">
    <source>
        <dbReference type="ARBA" id="ARBA00022679"/>
    </source>
</evidence>
<dbReference type="PROSITE" id="PS00107">
    <property type="entry name" value="PROTEIN_KINASE_ATP"/>
    <property type="match status" value="1"/>
</dbReference>
<feature type="region of interest" description="Disordered" evidence="10">
    <location>
        <begin position="1267"/>
        <end position="1286"/>
    </location>
</feature>
<dbReference type="Proteomes" id="UP000245119">
    <property type="component" value="Linkage Group LG2"/>
</dbReference>
<dbReference type="Gene3D" id="1.10.510.10">
    <property type="entry name" value="Transferase(Phosphotransferase) domain 1"/>
    <property type="match status" value="1"/>
</dbReference>
<feature type="compositionally biased region" description="Polar residues" evidence="10">
    <location>
        <begin position="8"/>
        <end position="23"/>
    </location>
</feature>
<feature type="region of interest" description="Disordered" evidence="10">
    <location>
        <begin position="1816"/>
        <end position="1867"/>
    </location>
</feature>
<dbReference type="SMART" id="SM00220">
    <property type="entry name" value="S_TKc"/>
    <property type="match status" value="1"/>
</dbReference>
<evidence type="ECO:0000256" key="8">
    <source>
        <dbReference type="ARBA" id="ARBA00048679"/>
    </source>
</evidence>
<proteinExistence type="predicted"/>
<comment type="caution">
    <text evidence="12">The sequence shown here is derived from an EMBL/GenBank/DDBJ whole genome shotgun (WGS) entry which is preliminary data.</text>
</comment>
<dbReference type="STRING" id="400727.A0A2T7PTN9"/>
<feature type="compositionally biased region" description="Polar residues" evidence="10">
    <location>
        <begin position="716"/>
        <end position="732"/>
    </location>
</feature>
<evidence type="ECO:0000313" key="13">
    <source>
        <dbReference type="Proteomes" id="UP000245119"/>
    </source>
</evidence>
<feature type="compositionally biased region" description="Polar residues" evidence="10">
    <location>
        <begin position="871"/>
        <end position="881"/>
    </location>
</feature>
<feature type="compositionally biased region" description="Low complexity" evidence="10">
    <location>
        <begin position="1831"/>
        <end position="1855"/>
    </location>
</feature>
<dbReference type="PANTHER" id="PTHR24361:SF433">
    <property type="entry name" value="PROTEIN KINASE DOMAIN-CONTAINING PROTEIN"/>
    <property type="match status" value="1"/>
</dbReference>
<evidence type="ECO:0000256" key="5">
    <source>
        <dbReference type="ARBA" id="ARBA00022777"/>
    </source>
</evidence>
<feature type="region of interest" description="Disordered" evidence="10">
    <location>
        <begin position="1105"/>
        <end position="1129"/>
    </location>
</feature>
<keyword evidence="5" id="KW-0418">Kinase</keyword>
<evidence type="ECO:0000256" key="1">
    <source>
        <dbReference type="ARBA" id="ARBA00012513"/>
    </source>
</evidence>
<dbReference type="InterPro" id="IPR053235">
    <property type="entry name" value="Ser_Thr_kinase"/>
</dbReference>
<evidence type="ECO:0000259" key="11">
    <source>
        <dbReference type="PROSITE" id="PS50011"/>
    </source>
</evidence>
<dbReference type="SUPFAM" id="SSF56112">
    <property type="entry name" value="Protein kinase-like (PK-like)"/>
    <property type="match status" value="1"/>
</dbReference>
<keyword evidence="13" id="KW-1185">Reference proteome</keyword>
<feature type="region of interest" description="Disordered" evidence="10">
    <location>
        <begin position="489"/>
        <end position="520"/>
    </location>
</feature>
<dbReference type="GO" id="GO:0005737">
    <property type="term" value="C:cytoplasm"/>
    <property type="evidence" value="ECO:0007669"/>
    <property type="project" value="TreeGrafter"/>
</dbReference>
<keyword evidence="3" id="KW-0808">Transferase</keyword>
<evidence type="ECO:0000256" key="7">
    <source>
        <dbReference type="ARBA" id="ARBA00047899"/>
    </source>
</evidence>
<feature type="region of interest" description="Disordered" evidence="10">
    <location>
        <begin position="367"/>
        <end position="394"/>
    </location>
</feature>
<organism evidence="12 13">
    <name type="scientific">Pomacea canaliculata</name>
    <name type="common">Golden apple snail</name>
    <dbReference type="NCBI Taxonomy" id="400727"/>
    <lineage>
        <taxon>Eukaryota</taxon>
        <taxon>Metazoa</taxon>
        <taxon>Spiralia</taxon>
        <taxon>Lophotrochozoa</taxon>
        <taxon>Mollusca</taxon>
        <taxon>Gastropoda</taxon>
        <taxon>Caenogastropoda</taxon>
        <taxon>Architaenioglossa</taxon>
        <taxon>Ampullarioidea</taxon>
        <taxon>Ampullariidae</taxon>
        <taxon>Pomacea</taxon>
    </lineage>
</organism>
<dbReference type="PANTHER" id="PTHR24361">
    <property type="entry name" value="MITOGEN-ACTIVATED KINASE KINASE KINASE"/>
    <property type="match status" value="1"/>
</dbReference>
<feature type="compositionally biased region" description="Low complexity" evidence="10">
    <location>
        <begin position="166"/>
        <end position="180"/>
    </location>
</feature>
<feature type="region of interest" description="Disordered" evidence="10">
    <location>
        <begin position="1491"/>
        <end position="1523"/>
    </location>
</feature>
<feature type="region of interest" description="Disordered" evidence="10">
    <location>
        <begin position="812"/>
        <end position="843"/>
    </location>
</feature>
<evidence type="ECO:0000256" key="10">
    <source>
        <dbReference type="SAM" id="MobiDB-lite"/>
    </source>
</evidence>
<dbReference type="Pfam" id="PF00069">
    <property type="entry name" value="Pkinase"/>
    <property type="match status" value="1"/>
</dbReference>
<keyword evidence="2" id="KW-0723">Serine/threonine-protein kinase</keyword>
<gene>
    <name evidence="12" type="ORF">C0Q70_03737</name>
</gene>
<name>A0A2T7PTN9_POMCA</name>
<feature type="binding site" evidence="9">
    <location>
        <position position="1954"/>
    </location>
    <ligand>
        <name>ATP</name>
        <dbReference type="ChEBI" id="CHEBI:30616"/>
    </ligand>
</feature>
<reference evidence="12 13" key="1">
    <citation type="submission" date="2018-04" db="EMBL/GenBank/DDBJ databases">
        <title>The genome of golden apple snail Pomacea canaliculata provides insight into stress tolerance and invasive adaptation.</title>
        <authorList>
            <person name="Liu C."/>
            <person name="Liu B."/>
            <person name="Ren Y."/>
            <person name="Zhang Y."/>
            <person name="Wang H."/>
            <person name="Li S."/>
            <person name="Jiang F."/>
            <person name="Yin L."/>
            <person name="Zhang G."/>
            <person name="Qian W."/>
            <person name="Fan W."/>
        </authorList>
    </citation>
    <scope>NUCLEOTIDE SEQUENCE [LARGE SCALE GENOMIC DNA]</scope>
    <source>
        <strain evidence="12">SZHN2017</strain>
        <tissue evidence="12">Muscle</tissue>
    </source>
</reference>
<dbReference type="GO" id="GO:0005524">
    <property type="term" value="F:ATP binding"/>
    <property type="evidence" value="ECO:0007669"/>
    <property type="project" value="UniProtKB-UniRule"/>
</dbReference>
<feature type="compositionally biased region" description="Polar residues" evidence="10">
    <location>
        <begin position="426"/>
        <end position="438"/>
    </location>
</feature>
<dbReference type="PROSITE" id="PS50011">
    <property type="entry name" value="PROTEIN_KINASE_DOM"/>
    <property type="match status" value="1"/>
</dbReference>
<dbReference type="InterPro" id="IPR017441">
    <property type="entry name" value="Protein_kinase_ATP_BS"/>
</dbReference>
<dbReference type="InterPro" id="IPR011009">
    <property type="entry name" value="Kinase-like_dom_sf"/>
</dbReference>
<accession>A0A2T7PTN9</accession>
<comment type="catalytic activity">
    <reaction evidence="8">
        <text>L-seryl-[protein] + ATP = O-phospho-L-seryl-[protein] + ADP + H(+)</text>
        <dbReference type="Rhea" id="RHEA:17989"/>
        <dbReference type="Rhea" id="RHEA-COMP:9863"/>
        <dbReference type="Rhea" id="RHEA-COMP:11604"/>
        <dbReference type="ChEBI" id="CHEBI:15378"/>
        <dbReference type="ChEBI" id="CHEBI:29999"/>
        <dbReference type="ChEBI" id="CHEBI:30616"/>
        <dbReference type="ChEBI" id="CHEBI:83421"/>
        <dbReference type="ChEBI" id="CHEBI:456216"/>
        <dbReference type="EC" id="2.7.11.1"/>
    </reaction>
</comment>
<dbReference type="InterPro" id="IPR000719">
    <property type="entry name" value="Prot_kinase_dom"/>
</dbReference>
<evidence type="ECO:0000256" key="2">
    <source>
        <dbReference type="ARBA" id="ARBA00022527"/>
    </source>
</evidence>
<feature type="compositionally biased region" description="Basic and acidic residues" evidence="10">
    <location>
        <begin position="1226"/>
        <end position="1236"/>
    </location>
</feature>
<dbReference type="EMBL" id="PZQS01000002">
    <property type="protein sequence ID" value="PVD36747.1"/>
    <property type="molecule type" value="Genomic_DNA"/>
</dbReference>
<feature type="region of interest" description="Disordered" evidence="10">
    <location>
        <begin position="746"/>
        <end position="780"/>
    </location>
</feature>
<feature type="region of interest" description="Disordered" evidence="10">
    <location>
        <begin position="1"/>
        <end position="23"/>
    </location>
</feature>
<feature type="region of interest" description="Disordered" evidence="10">
    <location>
        <begin position="155"/>
        <end position="256"/>
    </location>
</feature>
<keyword evidence="6 9" id="KW-0067">ATP-binding</keyword>
<feature type="compositionally biased region" description="Polar residues" evidence="10">
    <location>
        <begin position="244"/>
        <end position="256"/>
    </location>
</feature>
<feature type="compositionally biased region" description="Polar residues" evidence="10">
    <location>
        <begin position="1491"/>
        <end position="1509"/>
    </location>
</feature>
<sequence>MWDEMVQDNLSDTNKSPSSSDAFAGISSNIVEYFRNEYFNRNEAEILKPLSSPSCSEVSTEIEPYLDTEELVDDTSEQIGMTQMEERTAESKNDVQRQKEEHLYKTAFYRAKAFSVSPEARFVSPSPSPPFGAFESRLTENSFQLPFENVNITSRGSSVATPKEGSPMSSPVSQKSASSQRIQKRLPGRSSPLSSQGPAPRTSAGSLRRYQKSSTPRSPRTRQAGPFTSDDAVFSRYSSRKRPSAQTQKAHQTSPPTAAVFIKMASPPSSIASPPSNDTSFTTMLASPLLSPSKEGQIPLHPSRSYIQRLQKALATAGSDSQEDRIAKPASPVPNVPVDALRDTCFGDARFPKYYIADRTGLPSPTAQFSKPASGHLTGLHLSPPKVETSSRPDTAELSAVPRVIAVLAEIKTALATKEQTASKTCDSTSVHRSGSSKVSHRQALPASLHAEQTQKVTPYKKRMSLAELLAAQRKNAKTMAAFNKPTEYDRGHMQAPGTTPQEMKRTESRTRNTRTKQSVSEGLKNLLAAQRKNVLKKRHGCSVERLPKTKAPKDRFPNRANQSLPHEQEMTPVKEELVKHDRLPPTSTVTITRKTVTYTAKPVLPTSEYASPPRILSWPVAVSSSLPQPIPIPSRESVATESEKTFAKASSEPTKPLRSRIFSDPSSKTSLTLVERKQTIQDSHQTSTIPSAFSSFRAFTAGSTPIGEPRHPVQDSHSVTKSRNKSVLSHQLSPSVGLEIIGTHRDNQLDQISQTKMTSDSTHRSSGVQRSFEHNESAEELKDLIPMEGRETDRSFIAKNTNEDTSNVFSVFTNKSQERPISPKTSSKLRNSPKSPLRRRMVDIVERQRLLEERRKRNKSLGCSFDSLERTSPSVNQSPIERSLADHPGNIVGIPNKPISRKPQSRRSPGYSPGRNVDYPNSDANRGFSKKSSPGDCPGNILAYPEFLVNPLPLNQQLQSVRHTQGLVGDSSESLFFSKLRASSFQPFMEHIPDLGQQKQIKHVACNEDNSELRGMLEYRSKYPNDSASIFEHYKETQNVNINRTSSGSCQHDNWTVDTNSSCADFYYCKYIQTEECPRREYENTKSGGTLKRGNEPLKETVTNMHKKDKRTTEASHCRNGAQEASKTDQITRLVKESRQRRESTEMSGDRIAVTVEERQQLEEVVARETHHGTRFKTLQKQSRQLTIKNKEKCISMKKEKSHSEEYIIRKNEQATLQHSRGHRLPKDSPSKRPEEIERLEVSIGQTELAVSLATRHCQDAEEYRTISGRSRGGNQLQHQSKKVKCNDDEPLSLSEELRNAGWSPEPHLDLLKNPLCGVPSLNGNGPGEDLLQSARLREETFKGHYDKYKGEEFQNVNTSANPSSVVDHCEHELPAGFLNKNIHVAKAGDLFEQRSSGDFCKDELIMQGSYFSFNEGEDEIDGSLNDPAGKWNILSEGNNKETSLVTGSESACDFNTTCADKHFLQFSKSENNEAPESESLLLHPTTQWDVHNINNSGNDESQSSYSPTPRGKKNILRNSRQNKIDKLGWTRGEPVGVAGDQNLNEETKLLETKALLKSFPRIRSTVLRKRRSFGRSYLSRLLTRHIGSACERASDCKCIQNPSFQTHAENYTGNSNHRALRTDVVPCGAEGGGDIERLPLMTKHLNFRNPNCKKSTAGVPSASCITKTSHEENALALWTCLMPYSSKRKDDFQTYSQSNDSADSTYEPGEILNCSSTGSCNCLVPSKHSAEIPVGPFLHEHNTRNSEISLLCEECEKWNLDQVAGGHEDREENTRSFHTIEDEATDEGAQADSEVEATGHFHSGQDVAANIPTSSYFMSPADSGQFHHTNSASPPGTTATSSSRETAPSSSHSIAVEPTDNNNGAVAISDSMMQAYGYNPMTESPFTARGYPELQQDVTSLDHINVPFVKRKALAFLRDEKEEFVEVGRGTYGCVYLAQAATRRGTTKVVVKDFFTDSTSWDLIVHEARMLCYLQDTGVIPHFYGLLKRRSSADDFSLIQQYFGHGKTLHTVIVNKEPLQPLVWQDIAWQLARGLLLIHDRHVLLNDLKGDNVLIDLRRERKVIKYIDVGMATFRKGLNFHLPKDQMSKFNFLAPEVRAGAFTSPMSDVFSLGYLLDQINRLARLELLRYLSMGCMESVPVERLHLPDVVDALELHSKALTGACYAASAGGEPSFKAASASQMDKKLKSLLV</sequence>
<feature type="region of interest" description="Disordered" evidence="10">
    <location>
        <begin position="426"/>
        <end position="446"/>
    </location>
</feature>
<evidence type="ECO:0000256" key="9">
    <source>
        <dbReference type="PROSITE-ProRule" id="PRU10141"/>
    </source>
</evidence>
<keyword evidence="4 9" id="KW-0547">Nucleotide-binding</keyword>